<feature type="compositionally biased region" description="Low complexity" evidence="1">
    <location>
        <begin position="312"/>
        <end position="325"/>
    </location>
</feature>
<feature type="compositionally biased region" description="Gly residues" evidence="1">
    <location>
        <begin position="264"/>
        <end position="279"/>
    </location>
</feature>
<accession>A0ABY8XQ28</accession>
<keyword evidence="3" id="KW-1185">Reference proteome</keyword>
<feature type="compositionally biased region" description="Low complexity" evidence="1">
    <location>
        <begin position="281"/>
        <end position="292"/>
    </location>
</feature>
<reference evidence="2 3" key="1">
    <citation type="submission" date="2023-06" db="EMBL/GenBank/DDBJ databases">
        <authorList>
            <person name="Oyuntsetseg B."/>
            <person name="Kim S.B."/>
        </authorList>
    </citation>
    <scope>NUCLEOTIDE SEQUENCE [LARGE SCALE GENOMIC DNA]</scope>
    <source>
        <strain evidence="2 3">2-2</strain>
    </source>
</reference>
<feature type="compositionally biased region" description="Gly residues" evidence="1">
    <location>
        <begin position="293"/>
        <end position="311"/>
    </location>
</feature>
<dbReference type="EMBL" id="CP127173">
    <property type="protein sequence ID" value="WIV57770.1"/>
    <property type="molecule type" value="Genomic_DNA"/>
</dbReference>
<name>A0ABY8XQ28_9PSEU</name>
<evidence type="ECO:0000313" key="3">
    <source>
        <dbReference type="Proteomes" id="UP001227101"/>
    </source>
</evidence>
<proteinExistence type="predicted"/>
<evidence type="ECO:0000313" key="2">
    <source>
        <dbReference type="EMBL" id="WIV57770.1"/>
    </source>
</evidence>
<dbReference type="Proteomes" id="UP001227101">
    <property type="component" value="Chromosome"/>
</dbReference>
<organism evidence="2 3">
    <name type="scientific">Amycolatopsis nalaikhensis</name>
    <dbReference type="NCBI Taxonomy" id="715472"/>
    <lineage>
        <taxon>Bacteria</taxon>
        <taxon>Bacillati</taxon>
        <taxon>Actinomycetota</taxon>
        <taxon>Actinomycetes</taxon>
        <taxon>Pseudonocardiales</taxon>
        <taxon>Pseudonocardiaceae</taxon>
        <taxon>Amycolatopsis</taxon>
    </lineage>
</organism>
<gene>
    <name evidence="2" type="ORF">QP939_03530</name>
</gene>
<feature type="region of interest" description="Disordered" evidence="1">
    <location>
        <begin position="246"/>
        <end position="366"/>
    </location>
</feature>
<evidence type="ECO:0000256" key="1">
    <source>
        <dbReference type="SAM" id="MobiDB-lite"/>
    </source>
</evidence>
<protein>
    <submittedName>
        <fullName evidence="2">Uncharacterized protein</fullName>
    </submittedName>
</protein>
<sequence>MNTLLTQVSPLVPVHPAARQLLDQVAAAPATPLRLAVVAPGGYGKSVLLAALDQRYREAGIEALLVDDADRLGPDQLEELLTGADGPIVVAHRPAAVAPGWTLLQLGPLGVEDIARLMTTVSGKPADPTAAADLHARSGGVPRLAERALRGRLEEFRPELDELDDDVLRYLIAAEAGAGRNLDLLCALLDRGPDQLPTIVEGARATGLLAPDDTLLPLAAVAVRDFGPPARRLTTLQRLVELPAGERPAGAGLGPSAARHGKLGNIGGGGVRSGGGRGIADGRPPGDQAVRSGGRGGRQVSGGDGGLGPSGGVVRRPGHGTAPGRRNARRGGPGNPRGRRGDRGDRAGPPGRAGAECGAVSLGFAQ</sequence>